<evidence type="ECO:0000256" key="4">
    <source>
        <dbReference type="PROSITE-ProRule" id="PRU00175"/>
    </source>
</evidence>
<dbReference type="PANTHER" id="PTHR12618">
    <property type="entry name" value="PHD AND RING FINGER DOMAIN-CONTAINING PROTEIN 1"/>
    <property type="match status" value="1"/>
</dbReference>
<organism evidence="8">
    <name type="scientific">Rodentolepis nana</name>
    <name type="common">Dwarf tapeworm</name>
    <name type="synonym">Hymenolepis nana</name>
    <dbReference type="NCBI Taxonomy" id="102285"/>
    <lineage>
        <taxon>Eukaryota</taxon>
        <taxon>Metazoa</taxon>
        <taxon>Spiralia</taxon>
        <taxon>Lophotrochozoa</taxon>
        <taxon>Platyhelminthes</taxon>
        <taxon>Cestoda</taxon>
        <taxon>Eucestoda</taxon>
        <taxon>Cyclophyllidea</taxon>
        <taxon>Hymenolepididae</taxon>
        <taxon>Rodentolepis</taxon>
    </lineage>
</organism>
<dbReference type="AlphaFoldDB" id="A0A0R3T7G9"/>
<name>A0A0R3T7G9_RODNA</name>
<keyword evidence="1" id="KW-0479">Metal-binding</keyword>
<protein>
    <submittedName>
        <fullName evidence="8">RING-type domain-containing protein</fullName>
    </submittedName>
</protein>
<evidence type="ECO:0000259" key="5">
    <source>
        <dbReference type="PROSITE" id="PS50089"/>
    </source>
</evidence>
<feature type="domain" description="RING-type" evidence="5">
    <location>
        <begin position="6"/>
        <end position="46"/>
    </location>
</feature>
<dbReference type="PROSITE" id="PS00518">
    <property type="entry name" value="ZF_RING_1"/>
    <property type="match status" value="1"/>
</dbReference>
<dbReference type="PANTHER" id="PTHR12618:SF20">
    <property type="entry name" value="PHD AND RING FINGER DOMAIN-CONTAINING PROTEIN 1"/>
    <property type="match status" value="1"/>
</dbReference>
<keyword evidence="2 4" id="KW-0863">Zinc-finger</keyword>
<dbReference type="Proteomes" id="UP000278807">
    <property type="component" value="Unassembled WGS sequence"/>
</dbReference>
<dbReference type="GO" id="GO:0008270">
    <property type="term" value="F:zinc ion binding"/>
    <property type="evidence" value="ECO:0007669"/>
    <property type="project" value="UniProtKB-KW"/>
</dbReference>
<evidence type="ECO:0000256" key="1">
    <source>
        <dbReference type="ARBA" id="ARBA00022723"/>
    </source>
</evidence>
<gene>
    <name evidence="6" type="ORF">HNAJ_LOCUS3006</name>
</gene>
<dbReference type="InterPro" id="IPR013083">
    <property type="entry name" value="Znf_RING/FYVE/PHD"/>
</dbReference>
<proteinExistence type="predicted"/>
<reference evidence="6 7" key="2">
    <citation type="submission" date="2018-11" db="EMBL/GenBank/DDBJ databases">
        <authorList>
            <consortium name="Pathogen Informatics"/>
        </authorList>
    </citation>
    <scope>NUCLEOTIDE SEQUENCE [LARGE SCALE GENOMIC DNA]</scope>
</reference>
<dbReference type="InterPro" id="IPR047157">
    <property type="entry name" value="PHRF1/Atg35"/>
</dbReference>
<keyword evidence="3" id="KW-0862">Zinc</keyword>
<evidence type="ECO:0000256" key="2">
    <source>
        <dbReference type="ARBA" id="ARBA00022771"/>
    </source>
</evidence>
<dbReference type="Gene3D" id="3.30.40.10">
    <property type="entry name" value="Zinc/RING finger domain, C3HC4 (zinc finger)"/>
    <property type="match status" value="1"/>
</dbReference>
<keyword evidence="7" id="KW-1185">Reference proteome</keyword>
<dbReference type="EMBL" id="UZAE01001639">
    <property type="protein sequence ID" value="VDN98865.1"/>
    <property type="molecule type" value="Genomic_DNA"/>
</dbReference>
<evidence type="ECO:0000313" key="7">
    <source>
        <dbReference type="Proteomes" id="UP000278807"/>
    </source>
</evidence>
<accession>A0A0R3T7G9</accession>
<dbReference type="WBParaSite" id="HNAJ_0000300701-mRNA-1">
    <property type="protein sequence ID" value="HNAJ_0000300701-mRNA-1"/>
    <property type="gene ID" value="HNAJ_0000300701"/>
</dbReference>
<dbReference type="SUPFAM" id="SSF57850">
    <property type="entry name" value="RING/U-box"/>
    <property type="match status" value="1"/>
</dbReference>
<dbReference type="OrthoDB" id="1630758at2759"/>
<dbReference type="Pfam" id="PF13639">
    <property type="entry name" value="zf-RING_2"/>
    <property type="match status" value="1"/>
</dbReference>
<sequence length="246" mass="28848">MEANTCCICQEDLKQPIAKPDCCTHVFCSECLHLWLSRQNTCPLDRYVVNRIHIMNNLDGPVVETVPISNPISTLEESHFVDFWMSQFGYTLLPTEPNTWILKLAEVEEELHNTLRHLLNIDEDLLSYIDEHVNIYQNLNWNEESLFHLHFYINELSEPQFYERLSSENRRTFQRLLINFGPRVLRFFIECSRKFGFVLPYPDDIDLIVYGSMSEVVETTNACLRKFISIIDTMLILDPIIPGDVE</sequence>
<dbReference type="InterPro" id="IPR017907">
    <property type="entry name" value="Znf_RING_CS"/>
</dbReference>
<evidence type="ECO:0000256" key="3">
    <source>
        <dbReference type="ARBA" id="ARBA00022833"/>
    </source>
</evidence>
<reference evidence="8" key="1">
    <citation type="submission" date="2017-02" db="UniProtKB">
        <authorList>
            <consortium name="WormBaseParasite"/>
        </authorList>
    </citation>
    <scope>IDENTIFICATION</scope>
</reference>
<dbReference type="PROSITE" id="PS50089">
    <property type="entry name" value="ZF_RING_2"/>
    <property type="match status" value="1"/>
</dbReference>
<evidence type="ECO:0000313" key="6">
    <source>
        <dbReference type="EMBL" id="VDN98865.1"/>
    </source>
</evidence>
<dbReference type="InterPro" id="IPR001841">
    <property type="entry name" value="Znf_RING"/>
</dbReference>
<evidence type="ECO:0000313" key="8">
    <source>
        <dbReference type="WBParaSite" id="HNAJ_0000300701-mRNA-1"/>
    </source>
</evidence>